<feature type="compositionally biased region" description="Basic and acidic residues" evidence="7">
    <location>
        <begin position="1554"/>
        <end position="1565"/>
    </location>
</feature>
<sequence length="1608" mass="177807">MKKVLSMLFIMLLVFQPALIFVLPANLSAAENGESRVIQDVRYEDSTGTLVDLETTSLSAIMVTTVWSLENTAITDGYQETYQLPDKVTNNEVKSGVLMNSENDLEIGTYKVTTDGLIAVVFNSNAVELNANGQFSFEVQVDNGNQMEEVNSPDEQPHEADQLGDEQTEEPDLQGDASEQVGEEIETDPDLNESTSDQTIDETETESDQVTESDTEHQLNDIDQTETSLEDESSEEGTFEALEISESILTNVSLKQRFEDGSESKELIPGNEIVVDNPYSNFKVELKYDFALPNGHSYGAGSTYTITIPNQFSIQPNPEPISLKRPDGLEFGSFTVTSNNQIIITFNENIETNSNISGFLTLSSEFDQHYAGSAEGEAITFPLEDGSTISFPVKFIPNGSSIDKRGEADKSYNAKTITWTVDFNKDLQTIENATITDELTGDGAQQFVAGSLKVYKIHMNADGSIDESKTTELTGHSFGTSFPLNLGTIDSAYRLVYETEITDNTGTNYWNNATLNGDNIEKASASASVAVKRGQPLEKRAVGYDAATQTIKWEIKYNYDEKEIEESKAVLQDVLGENQQLVSGSLEVVEVEIDPETGNETATTPFTDYNVDPASTDFELSFHQAIDKAYKITYETTAVDRVEENATITNKVSDQFGNETEAQQGITQQIFHKWNNDNANYDAKTTSWTMAINRDKYTMENVVLTDKLPKGFTPRDVVVKHGEEGWNETEDYSYTFDSYSQMITIEFGQPLTDRVEITYTTDIDFNQVDSDRSSFTNTAFITWNPEGESTGKSKTDSATFTPDNFTVNNGFKGGSYNPVTKTIDWEIGVNYNLVTMENAVVEDYIIGDQNFDINTVKVYHMDLTGGSNGIEQGEELDSAEYEVESIADDDGNQGFKVTLHDIDSPYKIVYQTDLIDQLVADKYENTATVTSDNRDTYELHASVSPDYGGEYTNKTAEQNSSNPRVVNWSVRINYAQSTVSNVSITDTPSVNQSLRKDSIKLYDTNVTTSDISKGELLEEGTDYTLTFHEEENGVVSFTLDFIEETIDTAYVLEYDTYIMFKDDGYIENTIRFNGDQTEEVPTDNSLRKAINFSQIGGGIDGKVGNLTVTKVDADDQSPLPGAEFTLYDKDGEQVIYTETTEENGQVTFHNLLYGDYVLKESNAPSGYVVGITDQQTVTIDKDSINLTIENKKNIRGVELTKVDAETKEPLDGVVFQLVDAESNQIVLGYENLVTDEHGKIILSELDPGDYRLEEVTPQLGYKKMESPLEFTITATQTEVIQLEAENDIIKGSIQLNKVDGDNNNAPLAGVEFQLEDEEGNLIERDGSTTFTTDENGEIVIHDLRPGNYQFMEQKTLEHYQLMDTPIPFVIERAQSETAKLTIPNYLITGSVQLTKLAEGSDKPLAGAVFEIRQGDAVIKDNLVTDSDGKVVVDDLTPGEYQFVEVKAPAGYHLDRTPIDFTIELSQTEIEELVVYNKKRVSSGGGSNNPGNNEDGEDPGNEDGEDPGNNDGEVPGNENEDGSDKTDDGLQNDGSDNELSGNNGNNQGTEGTEEDNNKNSSEKQQDHSLANNHELPNTATNVFNIVLAGFVLLASGLILLLSNKRRQSK</sequence>
<feature type="compositionally biased region" description="Acidic residues" evidence="7">
    <location>
        <begin position="199"/>
        <end position="213"/>
    </location>
</feature>
<dbReference type="InterPro" id="IPR008456">
    <property type="entry name" value="Collagen-bd_dom"/>
</dbReference>
<feature type="domain" description="SpaA-like prealbumin fold" evidence="10">
    <location>
        <begin position="1291"/>
        <end position="1381"/>
    </location>
</feature>
<dbReference type="SUPFAM" id="SSF49401">
    <property type="entry name" value="Bacterial adhesins"/>
    <property type="match status" value="7"/>
</dbReference>
<evidence type="ECO:0000256" key="6">
    <source>
        <dbReference type="ARBA" id="ARBA00023088"/>
    </source>
</evidence>
<keyword evidence="6" id="KW-0572">Peptidoglycan-anchor</keyword>
<evidence type="ECO:0000256" key="7">
    <source>
        <dbReference type="SAM" id="MobiDB-lite"/>
    </source>
</evidence>
<dbReference type="InterPro" id="IPR011252">
    <property type="entry name" value="Fibrogen-bd_dom1"/>
</dbReference>
<feature type="domain" description="SpaA-like prealbumin fold" evidence="10">
    <location>
        <begin position="1104"/>
        <end position="1192"/>
    </location>
</feature>
<dbReference type="GO" id="GO:0005518">
    <property type="term" value="F:collagen binding"/>
    <property type="evidence" value="ECO:0007669"/>
    <property type="project" value="InterPro"/>
</dbReference>
<dbReference type="Gene3D" id="2.60.40.10">
    <property type="entry name" value="Immunoglobulins"/>
    <property type="match status" value="4"/>
</dbReference>
<dbReference type="Gene3D" id="2.60.40.740">
    <property type="match status" value="5"/>
</dbReference>
<comment type="similarity">
    <text evidence="2">Belongs to the serine-aspartate repeat-containing protein (SDr) family.</text>
</comment>
<feature type="domain" description="SpaA-like prealbumin fold" evidence="10">
    <location>
        <begin position="1197"/>
        <end position="1283"/>
    </location>
</feature>
<feature type="compositionally biased region" description="Low complexity" evidence="7">
    <location>
        <begin position="1540"/>
        <end position="1549"/>
    </location>
</feature>
<comment type="subcellular location">
    <subcellularLocation>
        <location evidence="1">Secreted</location>
        <location evidence="1">Cell wall</location>
        <topology evidence="1">Peptidoglycan-anchor</topology>
    </subcellularLocation>
</comment>
<keyword evidence="8" id="KW-0812">Transmembrane</keyword>
<feature type="transmembrane region" description="Helical" evidence="8">
    <location>
        <begin position="1581"/>
        <end position="1600"/>
    </location>
</feature>
<dbReference type="Pfam" id="PF17961">
    <property type="entry name" value="Big_8"/>
    <property type="match status" value="1"/>
</dbReference>
<evidence type="ECO:0000256" key="3">
    <source>
        <dbReference type="ARBA" id="ARBA00022512"/>
    </source>
</evidence>
<proteinExistence type="inferred from homology"/>
<dbReference type="Gene3D" id="2.60.40.1280">
    <property type="match status" value="2"/>
</dbReference>
<evidence type="ECO:0000256" key="4">
    <source>
        <dbReference type="ARBA" id="ARBA00022525"/>
    </source>
</evidence>
<name>A0A7C8GVE5_9BACI</name>
<feature type="domain" description="Collagen binding" evidence="9">
    <location>
        <begin position="401"/>
        <end position="525"/>
    </location>
</feature>
<dbReference type="PANTHER" id="PTHR36108">
    <property type="entry name" value="COLOSSIN-B-RELATED"/>
    <property type="match status" value="1"/>
</dbReference>
<dbReference type="EMBL" id="WEID01000030">
    <property type="protein sequence ID" value="KAB8138047.1"/>
    <property type="molecule type" value="Genomic_DNA"/>
</dbReference>
<evidence type="ECO:0000256" key="8">
    <source>
        <dbReference type="SAM" id="Phobius"/>
    </source>
</evidence>
<keyword evidence="8" id="KW-1133">Transmembrane helix</keyword>
<dbReference type="GO" id="GO:0007155">
    <property type="term" value="P:cell adhesion"/>
    <property type="evidence" value="ECO:0007669"/>
    <property type="project" value="InterPro"/>
</dbReference>
<evidence type="ECO:0000313" key="12">
    <source>
        <dbReference type="EMBL" id="KAB8138047.1"/>
    </source>
</evidence>
<keyword evidence="5" id="KW-0732">Signal</keyword>
<evidence type="ECO:0000256" key="5">
    <source>
        <dbReference type="ARBA" id="ARBA00022729"/>
    </source>
</evidence>
<keyword evidence="4" id="KW-0964">Secreted</keyword>
<dbReference type="InterPro" id="IPR041033">
    <property type="entry name" value="SpaA_PFL_dom_1"/>
</dbReference>
<evidence type="ECO:0000259" key="10">
    <source>
        <dbReference type="Pfam" id="PF17802"/>
    </source>
</evidence>
<dbReference type="OrthoDB" id="2056845at2"/>
<evidence type="ECO:0000256" key="1">
    <source>
        <dbReference type="ARBA" id="ARBA00004168"/>
    </source>
</evidence>
<comment type="caution">
    <text evidence="12">The sequence shown here is derived from an EMBL/GenBank/DDBJ whole genome shotgun (WGS) entry which is preliminary data.</text>
</comment>
<feature type="domain" description="Collagen binding" evidence="9">
    <location>
        <begin position="809"/>
        <end position="937"/>
    </location>
</feature>
<keyword evidence="8" id="KW-0472">Membrane</keyword>
<gene>
    <name evidence="12" type="ORF">F9U64_06885</name>
</gene>
<keyword evidence="13" id="KW-1185">Reference proteome</keyword>
<reference evidence="12 13" key="1">
    <citation type="submission" date="2019-10" db="EMBL/GenBank/DDBJ databases">
        <title>Gracilibacillus sp. nov. isolated from rice seeds.</title>
        <authorList>
            <person name="He S."/>
        </authorList>
    </citation>
    <scope>NUCLEOTIDE SEQUENCE [LARGE SCALE GENOMIC DNA]</scope>
    <source>
        <strain evidence="12 13">TD8</strain>
    </source>
</reference>
<dbReference type="InterPro" id="IPR008966">
    <property type="entry name" value="Adhesion_dom_sf"/>
</dbReference>
<dbReference type="RefSeq" id="WP_153402257.1">
    <property type="nucleotide sequence ID" value="NZ_ML762426.1"/>
</dbReference>
<evidence type="ECO:0000259" key="9">
    <source>
        <dbReference type="Pfam" id="PF05737"/>
    </source>
</evidence>
<feature type="domain" description="Collagen binding" evidence="9">
    <location>
        <begin position="952"/>
        <end position="1081"/>
    </location>
</feature>
<dbReference type="SUPFAM" id="SSF49478">
    <property type="entry name" value="Cna protein B-type domain"/>
    <property type="match status" value="4"/>
</dbReference>
<dbReference type="InterPro" id="IPR013783">
    <property type="entry name" value="Ig-like_fold"/>
</dbReference>
<feature type="domain" description="SpaA-like prealbumin fold" evidence="10">
    <location>
        <begin position="1389"/>
        <end position="1474"/>
    </location>
</feature>
<feature type="domain" description="SDR-like Ig" evidence="11">
    <location>
        <begin position="279"/>
        <end position="369"/>
    </location>
</feature>
<keyword evidence="3" id="KW-0134">Cell wall</keyword>
<protein>
    <submittedName>
        <fullName evidence="12">LPXTG cell wall anchor domain-containing protein</fullName>
    </submittedName>
</protein>
<dbReference type="Pfam" id="PF17802">
    <property type="entry name" value="SpaA"/>
    <property type="match status" value="4"/>
</dbReference>
<feature type="region of interest" description="Disordered" evidence="7">
    <location>
        <begin position="147"/>
        <end position="236"/>
    </location>
</feature>
<organism evidence="12 13">
    <name type="scientific">Gracilibacillus oryzae</name>
    <dbReference type="NCBI Taxonomy" id="1672701"/>
    <lineage>
        <taxon>Bacteria</taxon>
        <taxon>Bacillati</taxon>
        <taxon>Bacillota</taxon>
        <taxon>Bacilli</taxon>
        <taxon>Bacillales</taxon>
        <taxon>Bacillaceae</taxon>
        <taxon>Gracilibacillus</taxon>
    </lineage>
</organism>
<feature type="compositionally biased region" description="Acidic residues" evidence="7">
    <location>
        <begin position="181"/>
        <end position="191"/>
    </location>
</feature>
<dbReference type="NCBIfam" id="TIGR01167">
    <property type="entry name" value="LPXTG_anchor"/>
    <property type="match status" value="1"/>
</dbReference>
<dbReference type="InterPro" id="IPR041171">
    <property type="entry name" value="SDR_Ig"/>
</dbReference>
<evidence type="ECO:0000256" key="2">
    <source>
        <dbReference type="ARBA" id="ARBA00007257"/>
    </source>
</evidence>
<feature type="compositionally biased region" description="Acidic residues" evidence="7">
    <location>
        <begin position="1493"/>
        <end position="1507"/>
    </location>
</feature>
<feature type="domain" description="Collagen binding" evidence="9">
    <location>
        <begin position="544"/>
        <end position="651"/>
    </location>
</feature>
<evidence type="ECO:0000313" key="13">
    <source>
        <dbReference type="Proteomes" id="UP000480246"/>
    </source>
</evidence>
<feature type="region of interest" description="Disordered" evidence="7">
    <location>
        <begin position="1479"/>
        <end position="1566"/>
    </location>
</feature>
<dbReference type="Proteomes" id="UP000480246">
    <property type="component" value="Unassembled WGS sequence"/>
</dbReference>
<accession>A0A7C8GVE5</accession>
<dbReference type="Pfam" id="PF05737">
    <property type="entry name" value="Collagen_bind"/>
    <property type="match status" value="4"/>
</dbReference>
<feature type="compositionally biased region" description="Acidic residues" evidence="7">
    <location>
        <begin position="162"/>
        <end position="173"/>
    </location>
</feature>
<dbReference type="PANTHER" id="PTHR36108:SF13">
    <property type="entry name" value="COLOSSIN-B-RELATED"/>
    <property type="match status" value="1"/>
</dbReference>
<evidence type="ECO:0000259" key="11">
    <source>
        <dbReference type="Pfam" id="PF17961"/>
    </source>
</evidence>